<dbReference type="AlphaFoldDB" id="A0AAE0W3J8"/>
<reference evidence="1" key="3">
    <citation type="submission" date="2023-05" db="EMBL/GenBank/DDBJ databases">
        <authorList>
            <person name="Smith C.H."/>
        </authorList>
    </citation>
    <scope>NUCLEOTIDE SEQUENCE</scope>
    <source>
        <strain evidence="1">CHS0354</strain>
        <tissue evidence="1">Mantle</tissue>
    </source>
</reference>
<reference evidence="1" key="1">
    <citation type="journal article" date="2021" name="Genome Biol. Evol.">
        <title>A High-Quality Reference Genome for a Parasitic Bivalve with Doubly Uniparental Inheritance (Bivalvia: Unionida).</title>
        <authorList>
            <person name="Smith C.H."/>
        </authorList>
    </citation>
    <scope>NUCLEOTIDE SEQUENCE</scope>
    <source>
        <strain evidence="1">CHS0354</strain>
    </source>
</reference>
<gene>
    <name evidence="1" type="ORF">CHS0354_012813</name>
</gene>
<name>A0AAE0W3J8_9BIVA</name>
<sequence>MASINKQWLQIKRSDYVQEYFMIGEFIQSDNWGRSSPPNFVPNNYPYIKDCIEFCGNRYGKDVKNEIRVTEITHGTSCKNMPSIIKDGGFKPNTKYIPGIGYMDLVWFGLKIGETEIDCVKEKYKWSAQTLLKYGLSMRTVDSVTSHFASTAPFQPMSRYGNFKFTLSIQEVLHKYGMQFCQISCGRPLMRKLGTFAYKMETMHVILVCPPGTYNTGQCPLLFGDPIIQPDENLGTWIWRPHSTGDQGVSVTPSGDVSARFKRWEHVVFAFYVPKGRYLRIDNLNDHLSMCLWQHMNCEVIGVKGAIYTMIESIALEEYFIRKSLANMLIRMIRGYIDEMHLYVKTITSGLHKDVFIIDLAWVEQKLRDLLQMEFADLNWSPLKG</sequence>
<evidence type="ECO:0000313" key="1">
    <source>
        <dbReference type="EMBL" id="KAK3599207.1"/>
    </source>
</evidence>
<dbReference type="Proteomes" id="UP001195483">
    <property type="component" value="Unassembled WGS sequence"/>
</dbReference>
<organism evidence="1 2">
    <name type="scientific">Potamilus streckersoni</name>
    <dbReference type="NCBI Taxonomy" id="2493646"/>
    <lineage>
        <taxon>Eukaryota</taxon>
        <taxon>Metazoa</taxon>
        <taxon>Spiralia</taxon>
        <taxon>Lophotrochozoa</taxon>
        <taxon>Mollusca</taxon>
        <taxon>Bivalvia</taxon>
        <taxon>Autobranchia</taxon>
        <taxon>Heteroconchia</taxon>
        <taxon>Palaeoheterodonta</taxon>
        <taxon>Unionida</taxon>
        <taxon>Unionoidea</taxon>
        <taxon>Unionidae</taxon>
        <taxon>Ambleminae</taxon>
        <taxon>Lampsilini</taxon>
        <taxon>Potamilus</taxon>
    </lineage>
</organism>
<keyword evidence="2" id="KW-1185">Reference proteome</keyword>
<dbReference type="EMBL" id="JAEAOA010000772">
    <property type="protein sequence ID" value="KAK3599207.1"/>
    <property type="molecule type" value="Genomic_DNA"/>
</dbReference>
<proteinExistence type="predicted"/>
<protein>
    <submittedName>
        <fullName evidence="1">Uncharacterized protein</fullName>
    </submittedName>
</protein>
<evidence type="ECO:0000313" key="2">
    <source>
        <dbReference type="Proteomes" id="UP001195483"/>
    </source>
</evidence>
<comment type="caution">
    <text evidence="1">The sequence shown here is derived from an EMBL/GenBank/DDBJ whole genome shotgun (WGS) entry which is preliminary data.</text>
</comment>
<accession>A0AAE0W3J8</accession>
<reference evidence="1" key="2">
    <citation type="journal article" date="2021" name="Genome Biol. Evol.">
        <title>Developing a high-quality reference genome for a parasitic bivalve with doubly uniparental inheritance (Bivalvia: Unionida).</title>
        <authorList>
            <person name="Smith C.H."/>
        </authorList>
    </citation>
    <scope>NUCLEOTIDE SEQUENCE</scope>
    <source>
        <strain evidence="1">CHS0354</strain>
        <tissue evidence="1">Mantle</tissue>
    </source>
</reference>